<evidence type="ECO:0000313" key="2">
    <source>
        <dbReference type="EMBL" id="OGM04192.1"/>
    </source>
</evidence>
<organism evidence="2 3">
    <name type="scientific">Candidatus Woesebacteria bacterium GWA1_42_12</name>
    <dbReference type="NCBI Taxonomy" id="1802472"/>
    <lineage>
        <taxon>Bacteria</taxon>
        <taxon>Candidatus Woeseibacteriota</taxon>
    </lineage>
</organism>
<dbReference type="EMBL" id="MGFK01000018">
    <property type="protein sequence ID" value="OGM04192.1"/>
    <property type="molecule type" value="Genomic_DNA"/>
</dbReference>
<dbReference type="InterPro" id="IPR015797">
    <property type="entry name" value="NUDIX_hydrolase-like_dom_sf"/>
</dbReference>
<dbReference type="PROSITE" id="PS51462">
    <property type="entry name" value="NUDIX"/>
    <property type="match status" value="1"/>
</dbReference>
<feature type="domain" description="Nudix hydrolase" evidence="1">
    <location>
        <begin position="9"/>
        <end position="140"/>
    </location>
</feature>
<gene>
    <name evidence="2" type="ORF">A2112_00300</name>
</gene>
<name>A0A1F7WMX9_9BACT</name>
<dbReference type="Proteomes" id="UP000177091">
    <property type="component" value="Unassembled WGS sequence"/>
</dbReference>
<evidence type="ECO:0000313" key="3">
    <source>
        <dbReference type="Proteomes" id="UP000177091"/>
    </source>
</evidence>
<dbReference type="Gene3D" id="3.90.79.10">
    <property type="entry name" value="Nucleoside Triphosphate Pyrophosphohydrolase"/>
    <property type="match status" value="1"/>
</dbReference>
<proteinExistence type="predicted"/>
<accession>A0A1F7WMX9</accession>
<dbReference type="Pfam" id="PF00293">
    <property type="entry name" value="NUDIX"/>
    <property type="match status" value="1"/>
</dbReference>
<dbReference type="SUPFAM" id="SSF55811">
    <property type="entry name" value="Nudix"/>
    <property type="match status" value="1"/>
</dbReference>
<dbReference type="AlphaFoldDB" id="A0A1F7WMX9"/>
<sequence>MKDRTKPLEQISTCRAIIIWKDKILLHHRDNKPEIPYPDCWTFPGGGIEQDETPAEGIVRELIEEAYYSPKSLQYIGYRLNENRTLTYVFFAFIGSKEAKLFKRGIEGQGIGFFTLNEIGRLNFPALSDRLLKKYRKVIEESIKTGKLPSSQSLGLTV</sequence>
<protein>
    <recommendedName>
        <fullName evidence="1">Nudix hydrolase domain-containing protein</fullName>
    </recommendedName>
</protein>
<dbReference type="InterPro" id="IPR000086">
    <property type="entry name" value="NUDIX_hydrolase_dom"/>
</dbReference>
<dbReference type="PANTHER" id="PTHR43736:SF1">
    <property type="entry name" value="DIHYDRONEOPTERIN TRIPHOSPHATE DIPHOSPHATASE"/>
    <property type="match status" value="1"/>
</dbReference>
<evidence type="ECO:0000259" key="1">
    <source>
        <dbReference type="PROSITE" id="PS51462"/>
    </source>
</evidence>
<dbReference type="PANTHER" id="PTHR43736">
    <property type="entry name" value="ADP-RIBOSE PYROPHOSPHATASE"/>
    <property type="match status" value="1"/>
</dbReference>
<reference evidence="2 3" key="1">
    <citation type="journal article" date="2016" name="Nat. Commun.">
        <title>Thousands of microbial genomes shed light on interconnected biogeochemical processes in an aquifer system.</title>
        <authorList>
            <person name="Anantharaman K."/>
            <person name="Brown C.T."/>
            <person name="Hug L.A."/>
            <person name="Sharon I."/>
            <person name="Castelle C.J."/>
            <person name="Probst A.J."/>
            <person name="Thomas B.C."/>
            <person name="Singh A."/>
            <person name="Wilkins M.J."/>
            <person name="Karaoz U."/>
            <person name="Brodie E.L."/>
            <person name="Williams K.H."/>
            <person name="Hubbard S.S."/>
            <person name="Banfield J.F."/>
        </authorList>
    </citation>
    <scope>NUCLEOTIDE SEQUENCE [LARGE SCALE GENOMIC DNA]</scope>
</reference>
<comment type="caution">
    <text evidence="2">The sequence shown here is derived from an EMBL/GenBank/DDBJ whole genome shotgun (WGS) entry which is preliminary data.</text>
</comment>